<dbReference type="GO" id="GO:0005524">
    <property type="term" value="F:ATP binding"/>
    <property type="evidence" value="ECO:0007669"/>
    <property type="project" value="UniProtKB-KW"/>
</dbReference>
<organism evidence="13 14">
    <name type="scientific">Streblomastix strix</name>
    <dbReference type="NCBI Taxonomy" id="222440"/>
    <lineage>
        <taxon>Eukaryota</taxon>
        <taxon>Metamonada</taxon>
        <taxon>Preaxostyla</taxon>
        <taxon>Oxymonadida</taxon>
        <taxon>Streblomastigidae</taxon>
        <taxon>Streblomastix</taxon>
    </lineage>
</organism>
<comment type="caution">
    <text evidence="13">The sequence shown here is derived from an EMBL/GenBank/DDBJ whole genome shotgun (WGS) entry which is preliminary data.</text>
</comment>
<keyword evidence="4" id="KW-0808">Transferase</keyword>
<dbReference type="OrthoDB" id="5422795at2759"/>
<proteinExistence type="inferred from homology"/>
<evidence type="ECO:0000313" key="14">
    <source>
        <dbReference type="Proteomes" id="UP000324800"/>
    </source>
</evidence>
<dbReference type="EC" id="2.7.1.30" evidence="3"/>
<dbReference type="GO" id="GO:0005739">
    <property type="term" value="C:mitochondrion"/>
    <property type="evidence" value="ECO:0007669"/>
    <property type="project" value="TreeGrafter"/>
</dbReference>
<dbReference type="FunFam" id="3.30.420.40:FF:000086">
    <property type="entry name" value="Glycerol kinase"/>
    <property type="match status" value="1"/>
</dbReference>
<feature type="domain" description="Carbohydrate kinase FGGY N-terminal" evidence="11">
    <location>
        <begin position="7"/>
        <end position="274"/>
    </location>
</feature>
<keyword evidence="5" id="KW-0547">Nucleotide-binding</keyword>
<evidence type="ECO:0000256" key="9">
    <source>
        <dbReference type="ARBA" id="ARBA00043149"/>
    </source>
</evidence>
<dbReference type="Pfam" id="PF02782">
    <property type="entry name" value="FGGY_C"/>
    <property type="match status" value="1"/>
</dbReference>
<keyword evidence="8" id="KW-0067">ATP-binding</keyword>
<dbReference type="Gene3D" id="3.30.420.40">
    <property type="match status" value="2"/>
</dbReference>
<dbReference type="GO" id="GO:0004370">
    <property type="term" value="F:glycerol kinase activity"/>
    <property type="evidence" value="ECO:0007669"/>
    <property type="project" value="UniProtKB-EC"/>
</dbReference>
<evidence type="ECO:0000256" key="3">
    <source>
        <dbReference type="ARBA" id="ARBA00012099"/>
    </source>
</evidence>
<dbReference type="InterPro" id="IPR018485">
    <property type="entry name" value="FGGY_C"/>
</dbReference>
<evidence type="ECO:0000313" key="13">
    <source>
        <dbReference type="EMBL" id="KAA6400839.1"/>
    </source>
</evidence>
<evidence type="ECO:0000256" key="10">
    <source>
        <dbReference type="SAM" id="MobiDB-lite"/>
    </source>
</evidence>
<evidence type="ECO:0000256" key="6">
    <source>
        <dbReference type="ARBA" id="ARBA00022777"/>
    </source>
</evidence>
<evidence type="ECO:0000256" key="4">
    <source>
        <dbReference type="ARBA" id="ARBA00022679"/>
    </source>
</evidence>
<dbReference type="InterPro" id="IPR043129">
    <property type="entry name" value="ATPase_NBD"/>
</dbReference>
<evidence type="ECO:0000259" key="11">
    <source>
        <dbReference type="Pfam" id="PF00370"/>
    </source>
</evidence>
<keyword evidence="6 13" id="KW-0418">Kinase</keyword>
<dbReference type="PANTHER" id="PTHR10196:SF69">
    <property type="entry name" value="GLYCEROL KINASE"/>
    <property type="match status" value="1"/>
</dbReference>
<dbReference type="GO" id="GO:0019563">
    <property type="term" value="P:glycerol catabolic process"/>
    <property type="evidence" value="ECO:0007669"/>
    <property type="project" value="UniProtKB-UniPathway"/>
</dbReference>
<sequence>MAKRQLLLSIDHGTTSSRVIVFDRNGKSFPQIQTLHKQIFPHAGHCEHDGQEIIMNIISMLKQTVQDIIMKLNEEYEICGVGITNQRETCICWDKFSGKPLHNAIVWHDTRTNELVDEYISKYGDKFAFAYRSGLPFSTYFSALKFVWLVRNVPEISKAISENRCMFGTMDSWIIYNLTGGAQNQINSDEQPGIHITDVTNASRTMLFNIKELKWDPWLCEQFGVPMSILPEVRSSSEIYGRLRLKHFNLEGLELLEGIPIAGCLGDQQSALLGHKALRTGDAKVTYGTGCFLLMNTGHSPIFSTHGLLTTVAFQFGKNLQKDKIITDSSYGPESLTPIPSISPYIPQSPSPSSTPNQYMIQQTNPFDSAVGQVKQSQEKKEYLQRKQRTYYALEGSVAIAGAAVQWMVKNFKVWEYVVISGFEQPHDIGTLAKQVEDTGDIVFVPSFQGFFAPRWRSDVRATFVGISLQAEPAHFARALEEAIALQVREVLVSMGEDRQNERVKQKMEKEKESEKQNVELTETNEKEDKKQEEIEKKQEKEEQEKLKKERIKERNEQLKLKQKLDNEKLKDEERNQIQKEIQKYLPQRVVVDGGPTEDEFLMQLQADFLNAEVVRPQNIEATALGAAMAAGLAVFGPR</sequence>
<accession>A0A5J4X2Z1</accession>
<evidence type="ECO:0000256" key="8">
    <source>
        <dbReference type="ARBA" id="ARBA00022840"/>
    </source>
</evidence>
<protein>
    <recommendedName>
        <fullName evidence="3">glycerol kinase</fullName>
        <ecNumber evidence="3">2.7.1.30</ecNumber>
    </recommendedName>
    <alternativeName>
        <fullName evidence="9">ATP:glycerol 3-phosphotransferase</fullName>
    </alternativeName>
</protein>
<comment type="pathway">
    <text evidence="1">Polyol metabolism; glycerol degradation via glycerol kinase pathway; sn-glycerol 3-phosphate from glycerol: step 1/1.</text>
</comment>
<dbReference type="Proteomes" id="UP000324800">
    <property type="component" value="Unassembled WGS sequence"/>
</dbReference>
<dbReference type="InterPro" id="IPR018483">
    <property type="entry name" value="Carb_kinase_FGGY_CS"/>
</dbReference>
<evidence type="ECO:0000256" key="1">
    <source>
        <dbReference type="ARBA" id="ARBA00005190"/>
    </source>
</evidence>
<feature type="domain" description="Carbohydrate kinase FGGY C-terminal" evidence="12">
    <location>
        <begin position="387"/>
        <end position="634"/>
    </location>
</feature>
<dbReference type="InterPro" id="IPR018484">
    <property type="entry name" value="FGGY_N"/>
</dbReference>
<evidence type="ECO:0000256" key="2">
    <source>
        <dbReference type="ARBA" id="ARBA00009156"/>
    </source>
</evidence>
<evidence type="ECO:0000256" key="5">
    <source>
        <dbReference type="ARBA" id="ARBA00022741"/>
    </source>
</evidence>
<reference evidence="13 14" key="1">
    <citation type="submission" date="2019-03" db="EMBL/GenBank/DDBJ databases">
        <title>Single cell metagenomics reveals metabolic interactions within the superorganism composed of flagellate Streblomastix strix and complex community of Bacteroidetes bacteria on its surface.</title>
        <authorList>
            <person name="Treitli S.C."/>
            <person name="Kolisko M."/>
            <person name="Husnik F."/>
            <person name="Keeling P."/>
            <person name="Hampl V."/>
        </authorList>
    </citation>
    <scope>NUCLEOTIDE SEQUENCE [LARGE SCALE GENOMIC DNA]</scope>
    <source>
        <strain evidence="13">ST1C</strain>
    </source>
</reference>
<name>A0A5J4X2Z1_9EUKA</name>
<feature type="region of interest" description="Disordered" evidence="10">
    <location>
        <begin position="499"/>
        <end position="536"/>
    </location>
</feature>
<dbReference type="GO" id="GO:0006641">
    <property type="term" value="P:triglyceride metabolic process"/>
    <property type="evidence" value="ECO:0007669"/>
    <property type="project" value="TreeGrafter"/>
</dbReference>
<dbReference type="Pfam" id="PF00370">
    <property type="entry name" value="FGGY_N"/>
    <property type="match status" value="1"/>
</dbReference>
<gene>
    <name evidence="13" type="ORF">EZS28_003635</name>
</gene>
<dbReference type="EMBL" id="SNRW01000491">
    <property type="protein sequence ID" value="KAA6400839.1"/>
    <property type="molecule type" value="Genomic_DNA"/>
</dbReference>
<dbReference type="UniPathway" id="UPA00618">
    <property type="reaction ID" value="UER00672"/>
</dbReference>
<dbReference type="AlphaFoldDB" id="A0A5J4X2Z1"/>
<dbReference type="PANTHER" id="PTHR10196">
    <property type="entry name" value="SUGAR KINASE"/>
    <property type="match status" value="1"/>
</dbReference>
<dbReference type="PROSITE" id="PS00933">
    <property type="entry name" value="FGGY_KINASES_1"/>
    <property type="match status" value="1"/>
</dbReference>
<dbReference type="GO" id="GO:0046167">
    <property type="term" value="P:glycerol-3-phosphate biosynthetic process"/>
    <property type="evidence" value="ECO:0007669"/>
    <property type="project" value="TreeGrafter"/>
</dbReference>
<keyword evidence="7" id="KW-0319">Glycerol metabolism</keyword>
<comment type="similarity">
    <text evidence="2">Belongs to the FGGY kinase family.</text>
</comment>
<dbReference type="SUPFAM" id="SSF53067">
    <property type="entry name" value="Actin-like ATPase domain"/>
    <property type="match status" value="4"/>
</dbReference>
<evidence type="ECO:0000259" key="12">
    <source>
        <dbReference type="Pfam" id="PF02782"/>
    </source>
</evidence>
<evidence type="ECO:0000256" key="7">
    <source>
        <dbReference type="ARBA" id="ARBA00022798"/>
    </source>
</evidence>